<name>A0ABY1Q8B3_9BURK</name>
<proteinExistence type="predicted"/>
<protein>
    <recommendedName>
        <fullName evidence="3">Transmembrane protein</fullName>
    </recommendedName>
</protein>
<reference evidence="1 2" key="1">
    <citation type="submission" date="2017-05" db="EMBL/GenBank/DDBJ databases">
        <authorList>
            <person name="Varghese N."/>
            <person name="Submissions S."/>
        </authorList>
    </citation>
    <scope>NUCLEOTIDE SEQUENCE [LARGE SCALE GENOMIC DNA]</scope>
    <source>
        <strain evidence="1 2">DSM 26001</strain>
    </source>
</reference>
<gene>
    <name evidence="1" type="ORF">SAMN06295970_108124</name>
</gene>
<evidence type="ECO:0008006" key="3">
    <source>
        <dbReference type="Google" id="ProtNLM"/>
    </source>
</evidence>
<evidence type="ECO:0000313" key="1">
    <source>
        <dbReference type="EMBL" id="SMP62464.1"/>
    </source>
</evidence>
<dbReference type="EMBL" id="FXUL01000008">
    <property type="protein sequence ID" value="SMP62464.1"/>
    <property type="molecule type" value="Genomic_DNA"/>
</dbReference>
<sequence>MVGVTTDSISNVSAIVASLNSINAVPTTRIVFDENIPAADYRDATVKIRNVSYVMGEILDSFYVKTYSVQDYLNRTSEYLSELGDVVDIWEVGNEINGEWLGNNQDVVAKMTGAYDLVKAQGKTAELTLYYNQDCWSRPQNEMFTWANQNVPPRMKQGLDYVLISYYEDDCNGLQPDWPQVFKKLSVMFPNSKIGFGEVGTRKKGKKAEYINRYYSTRINVPNYVGGYFWWYFKQDMVPNTKTLLQTLNSAIVKP</sequence>
<dbReference type="SUPFAM" id="SSF51445">
    <property type="entry name" value="(Trans)glycosidases"/>
    <property type="match status" value="1"/>
</dbReference>
<comment type="caution">
    <text evidence="1">The sequence shown here is derived from an EMBL/GenBank/DDBJ whole genome shotgun (WGS) entry which is preliminary data.</text>
</comment>
<evidence type="ECO:0000313" key="2">
    <source>
        <dbReference type="Proteomes" id="UP001158049"/>
    </source>
</evidence>
<dbReference type="InterPro" id="IPR017853">
    <property type="entry name" value="GH"/>
</dbReference>
<dbReference type="Gene3D" id="3.20.20.80">
    <property type="entry name" value="Glycosidases"/>
    <property type="match status" value="1"/>
</dbReference>
<dbReference type="Proteomes" id="UP001158049">
    <property type="component" value="Unassembled WGS sequence"/>
</dbReference>
<accession>A0ABY1Q8B3</accession>
<keyword evidence="2" id="KW-1185">Reference proteome</keyword>
<organism evidence="1 2">
    <name type="scientific">Noviherbaspirillum suwonense</name>
    <dbReference type="NCBI Taxonomy" id="1224511"/>
    <lineage>
        <taxon>Bacteria</taxon>
        <taxon>Pseudomonadati</taxon>
        <taxon>Pseudomonadota</taxon>
        <taxon>Betaproteobacteria</taxon>
        <taxon>Burkholderiales</taxon>
        <taxon>Oxalobacteraceae</taxon>
        <taxon>Noviherbaspirillum</taxon>
    </lineage>
</organism>